<evidence type="ECO:0000259" key="2">
    <source>
        <dbReference type="Pfam" id="PF07995"/>
    </source>
</evidence>
<dbReference type="PANTHER" id="PTHR19328:SF13">
    <property type="entry name" value="HIPL1 PROTEIN"/>
    <property type="match status" value="1"/>
</dbReference>
<dbReference type="PROSITE" id="PS51257">
    <property type="entry name" value="PROKAR_LIPOPROTEIN"/>
    <property type="match status" value="1"/>
</dbReference>
<dbReference type="PANTHER" id="PTHR19328">
    <property type="entry name" value="HEDGEHOG-INTERACTING PROTEIN"/>
    <property type="match status" value="1"/>
</dbReference>
<reference evidence="3 4" key="1">
    <citation type="submission" date="2019-09" db="EMBL/GenBank/DDBJ databases">
        <title>Nocardioides panacisoli sp. nov., isolated from the soil of a ginseng field.</title>
        <authorList>
            <person name="Cho C."/>
        </authorList>
    </citation>
    <scope>NUCLEOTIDE SEQUENCE [LARGE SCALE GENOMIC DNA]</scope>
    <source>
        <strain evidence="3 4">BN140041</strain>
    </source>
</reference>
<name>A0A5B1M0J9_9ACTN</name>
<dbReference type="Pfam" id="PF07995">
    <property type="entry name" value="GSDH"/>
    <property type="match status" value="1"/>
</dbReference>
<dbReference type="SUPFAM" id="SSF50952">
    <property type="entry name" value="Soluble quinoprotein glucose dehydrogenase"/>
    <property type="match status" value="1"/>
</dbReference>
<proteinExistence type="predicted"/>
<keyword evidence="4" id="KW-1185">Reference proteome</keyword>
<protein>
    <submittedName>
        <fullName evidence="3">PQQ-dependent sugar dehydrogenase</fullName>
    </submittedName>
</protein>
<comment type="caution">
    <text evidence="3">The sequence shown here is derived from an EMBL/GenBank/DDBJ whole genome shotgun (WGS) entry which is preliminary data.</text>
</comment>
<dbReference type="AlphaFoldDB" id="A0A5B1M0J9"/>
<feature type="compositionally biased region" description="Low complexity" evidence="1">
    <location>
        <begin position="37"/>
        <end position="47"/>
    </location>
</feature>
<accession>A0A5B1M0J9</accession>
<dbReference type="InterPro" id="IPR011042">
    <property type="entry name" value="6-blade_b-propeller_TolB-like"/>
</dbReference>
<dbReference type="InterPro" id="IPR012938">
    <property type="entry name" value="Glc/Sorbosone_DH"/>
</dbReference>
<dbReference type="EMBL" id="VUJW01000011">
    <property type="protein sequence ID" value="KAA1425629.1"/>
    <property type="molecule type" value="Genomic_DNA"/>
</dbReference>
<organism evidence="3 4">
    <name type="scientific">Nocardioides antri</name>
    <dbReference type="NCBI Taxonomy" id="2607659"/>
    <lineage>
        <taxon>Bacteria</taxon>
        <taxon>Bacillati</taxon>
        <taxon>Actinomycetota</taxon>
        <taxon>Actinomycetes</taxon>
        <taxon>Propionibacteriales</taxon>
        <taxon>Nocardioidaceae</taxon>
        <taxon>Nocardioides</taxon>
    </lineage>
</organism>
<dbReference type="Gene3D" id="2.120.10.30">
    <property type="entry name" value="TolB, C-terminal domain"/>
    <property type="match status" value="1"/>
</dbReference>
<dbReference type="Proteomes" id="UP000324351">
    <property type="component" value="Unassembled WGS sequence"/>
</dbReference>
<gene>
    <name evidence="3" type="ORF">F0U47_17730</name>
</gene>
<feature type="domain" description="Glucose/Sorbosone dehydrogenase" evidence="2">
    <location>
        <begin position="73"/>
        <end position="370"/>
    </location>
</feature>
<feature type="region of interest" description="Disordered" evidence="1">
    <location>
        <begin position="28"/>
        <end position="65"/>
    </location>
</feature>
<sequence length="385" mass="40796">MSARRPTVALVALAALLVGLVGLVGCSEEDDPPVAESTQTPATSAPTSDPPDPSPTTDGGGRPEVVDTVASGLSVPWGLDFLPDGRAVVTERDTARVLVITPPEGGGEGEVVEVGRIPETAPQGEAGLLGVAVSPDFEQDHLLYFYVCTAEDNRVVRAELTGGELGETEPILTGIPGGFIHDGGRLEFGPDGYLYVSTGEIGEDELARERSGYAGKILRITADGEPAPGNPFDDEVWSWGHRNVQGLAFDDDGRLWASEFGSSSFDELNLIEAGDDYGWPVVEGEGGEPDYHDPELTWPVDEASPSGLAYLDGELWMAALRGERLWRIPVDGRAAGDPTAFLAGEYGRLRTVVVAPDGRLWLTTSNHDGRGQPTAEDDRILVVAP</sequence>
<evidence type="ECO:0000313" key="3">
    <source>
        <dbReference type="EMBL" id="KAA1425629.1"/>
    </source>
</evidence>
<reference evidence="3 4" key="2">
    <citation type="submission" date="2019-09" db="EMBL/GenBank/DDBJ databases">
        <authorList>
            <person name="Jin C."/>
        </authorList>
    </citation>
    <scope>NUCLEOTIDE SEQUENCE [LARGE SCALE GENOMIC DNA]</scope>
    <source>
        <strain evidence="3 4">BN140041</strain>
    </source>
</reference>
<evidence type="ECO:0000313" key="4">
    <source>
        <dbReference type="Proteomes" id="UP000324351"/>
    </source>
</evidence>
<dbReference type="RefSeq" id="WP_149751815.1">
    <property type="nucleotide sequence ID" value="NZ_VUJW01000011.1"/>
</dbReference>
<dbReference type="InterPro" id="IPR011041">
    <property type="entry name" value="Quinoprot_gluc/sorb_DH_b-prop"/>
</dbReference>
<evidence type="ECO:0000256" key="1">
    <source>
        <dbReference type="SAM" id="MobiDB-lite"/>
    </source>
</evidence>